<proteinExistence type="predicted"/>
<dbReference type="Pfam" id="PF13556">
    <property type="entry name" value="HTH_30"/>
    <property type="match status" value="1"/>
</dbReference>
<evidence type="ECO:0000313" key="4">
    <source>
        <dbReference type="Proteomes" id="UP000318297"/>
    </source>
</evidence>
<dbReference type="AlphaFoldDB" id="A0A561E1L6"/>
<protein>
    <submittedName>
        <fullName evidence="3">PucR-like helix-turn-helix protein</fullName>
    </submittedName>
</protein>
<dbReference type="EMBL" id="VIVQ01000003">
    <property type="protein sequence ID" value="TWE09480.1"/>
    <property type="molecule type" value="Genomic_DNA"/>
</dbReference>
<dbReference type="PANTHER" id="PTHR33744:SF1">
    <property type="entry name" value="DNA-BINDING TRANSCRIPTIONAL ACTIVATOR ADER"/>
    <property type="match status" value="1"/>
</dbReference>
<gene>
    <name evidence="3" type="ORF">BKA23_3183</name>
</gene>
<reference evidence="3 4" key="1">
    <citation type="submission" date="2019-06" db="EMBL/GenBank/DDBJ databases">
        <title>Sequencing the genomes of 1000 actinobacteria strains.</title>
        <authorList>
            <person name="Klenk H.-P."/>
        </authorList>
    </citation>
    <scope>NUCLEOTIDE SEQUENCE [LARGE SCALE GENOMIC DNA]</scope>
    <source>
        <strain evidence="3 4">DSM 19560</strain>
    </source>
</reference>
<name>A0A561E1L6_9MICO</name>
<accession>A0A561E1L6</accession>
<feature type="domain" description="PucR C-terminal helix-turn-helix" evidence="1">
    <location>
        <begin position="284"/>
        <end position="341"/>
    </location>
</feature>
<keyword evidence="4" id="KW-1185">Reference proteome</keyword>
<evidence type="ECO:0000313" key="3">
    <source>
        <dbReference type="EMBL" id="TWE09480.1"/>
    </source>
</evidence>
<evidence type="ECO:0000259" key="2">
    <source>
        <dbReference type="Pfam" id="PF14361"/>
    </source>
</evidence>
<dbReference type="PANTHER" id="PTHR33744">
    <property type="entry name" value="CARBOHYDRATE DIACID REGULATOR"/>
    <property type="match status" value="1"/>
</dbReference>
<dbReference type="InterPro" id="IPR025736">
    <property type="entry name" value="PucR_C-HTH_dom"/>
</dbReference>
<dbReference type="Pfam" id="PF14361">
    <property type="entry name" value="RsbRD_N"/>
    <property type="match status" value="1"/>
</dbReference>
<sequence length="341" mass="36957">MQIPQPDLLVAWPIDIAQTVEMLLDGIAFGDVSATTEPDNIFEQLGAASLELHMSLSDLVACVRIAFRVALKAVLTAVSESVADLRPEETVGLVEHISDFTEAVVAATTRGYEHQRAEAGGGLSRQQREFGAQLLLSADSGRLHDAAEAAGWATDSFAVAIVADRSNAERISMAMGGRIGWAERSDDIIVGVEISHGKVATHLRRKLAGIRCAVGPAFPIEEFPSSARMAGTAALTERQPNGPVFADDMLASIVCDADPQARAALRRKHLYPLDELPAEQRDMLLTTLRSWLLHWGRRPDVAKSLHVHPQTVSGRINRLRDLLSDDLDDPMTLVELQLALA</sequence>
<dbReference type="Gene3D" id="1.10.10.2840">
    <property type="entry name" value="PucR C-terminal helix-turn-helix domain"/>
    <property type="match status" value="1"/>
</dbReference>
<dbReference type="Proteomes" id="UP000318297">
    <property type="component" value="Unassembled WGS sequence"/>
</dbReference>
<dbReference type="InterPro" id="IPR025751">
    <property type="entry name" value="RsbRD_N_dom"/>
</dbReference>
<feature type="domain" description="RsbT co-antagonist protein RsbRD N-terminal" evidence="2">
    <location>
        <begin position="17"/>
        <end position="126"/>
    </location>
</feature>
<dbReference type="InterPro" id="IPR051448">
    <property type="entry name" value="CdaR-like_regulators"/>
</dbReference>
<dbReference type="InterPro" id="IPR042070">
    <property type="entry name" value="PucR_C-HTH_sf"/>
</dbReference>
<organism evidence="3 4">
    <name type="scientific">Rudaeicoccus suwonensis</name>
    <dbReference type="NCBI Taxonomy" id="657409"/>
    <lineage>
        <taxon>Bacteria</taxon>
        <taxon>Bacillati</taxon>
        <taxon>Actinomycetota</taxon>
        <taxon>Actinomycetes</taxon>
        <taxon>Micrococcales</taxon>
        <taxon>Dermacoccaceae</taxon>
        <taxon>Rudaeicoccus</taxon>
    </lineage>
</organism>
<evidence type="ECO:0000259" key="1">
    <source>
        <dbReference type="Pfam" id="PF13556"/>
    </source>
</evidence>
<comment type="caution">
    <text evidence="3">The sequence shown here is derived from an EMBL/GenBank/DDBJ whole genome shotgun (WGS) entry which is preliminary data.</text>
</comment>